<evidence type="ECO:0000256" key="2">
    <source>
        <dbReference type="ARBA" id="ARBA00022448"/>
    </source>
</evidence>
<keyword evidence="3" id="KW-0547">Nucleotide-binding</keyword>
<keyword evidence="9" id="KW-1185">Reference proteome</keyword>
<feature type="domain" description="ABC transporter" evidence="7">
    <location>
        <begin position="2"/>
        <end position="237"/>
    </location>
</feature>
<dbReference type="PROSITE" id="PS50893">
    <property type="entry name" value="ABC_TRANSPORTER_2"/>
    <property type="match status" value="1"/>
</dbReference>
<keyword evidence="2" id="KW-0813">Transport</keyword>
<comment type="function">
    <text evidence="6">Part of the ABC transporter FtsEX involved in cellular division. Has ATPase activity. Essential for cell division and viability.</text>
</comment>
<dbReference type="InterPro" id="IPR015854">
    <property type="entry name" value="ABC_transpr_LolD-like"/>
</dbReference>
<reference evidence="9" key="1">
    <citation type="submission" date="2018-12" db="EMBL/GenBank/DDBJ databases">
        <title>Complete genome sequencing of Jeotgalibaca sp. H21T32.</title>
        <authorList>
            <person name="Bae J.-W."/>
            <person name="Lee S.-Y."/>
        </authorList>
    </citation>
    <scope>NUCLEOTIDE SEQUENCE [LARGE SCALE GENOMIC DNA]</scope>
    <source>
        <strain evidence="9">H21T32</strain>
    </source>
</reference>
<dbReference type="FunFam" id="3.40.50.300:FF:000056">
    <property type="entry name" value="Cell division ATP-binding protein FtsE"/>
    <property type="match status" value="1"/>
</dbReference>
<gene>
    <name evidence="8" type="ORF">EJN90_06345</name>
</gene>
<dbReference type="InterPro" id="IPR003593">
    <property type="entry name" value="AAA+_ATPase"/>
</dbReference>
<keyword evidence="4 8" id="KW-0067">ATP-binding</keyword>
<evidence type="ECO:0000259" key="7">
    <source>
        <dbReference type="PROSITE" id="PS50893"/>
    </source>
</evidence>
<dbReference type="GO" id="GO:0005886">
    <property type="term" value="C:plasma membrane"/>
    <property type="evidence" value="ECO:0007669"/>
    <property type="project" value="UniProtKB-ARBA"/>
</dbReference>
<evidence type="ECO:0000256" key="3">
    <source>
        <dbReference type="ARBA" id="ARBA00022741"/>
    </source>
</evidence>
<dbReference type="Proteomes" id="UP000273326">
    <property type="component" value="Chromosome"/>
</dbReference>
<evidence type="ECO:0000256" key="6">
    <source>
        <dbReference type="ARBA" id="ARBA00055994"/>
    </source>
</evidence>
<dbReference type="OrthoDB" id="9791546at2"/>
<dbReference type="GO" id="GO:0005524">
    <property type="term" value="F:ATP binding"/>
    <property type="evidence" value="ECO:0007669"/>
    <property type="project" value="UniProtKB-KW"/>
</dbReference>
<evidence type="ECO:0000313" key="8">
    <source>
        <dbReference type="EMBL" id="AZP05711.1"/>
    </source>
</evidence>
<dbReference type="PANTHER" id="PTHR24220:SF470">
    <property type="entry name" value="CELL DIVISION ATP-BINDING PROTEIN FTSE"/>
    <property type="match status" value="1"/>
</dbReference>
<dbReference type="InterPro" id="IPR027417">
    <property type="entry name" value="P-loop_NTPase"/>
</dbReference>
<comment type="similarity">
    <text evidence="1">Belongs to the ABC transporter superfamily.</text>
</comment>
<dbReference type="GO" id="GO:0022857">
    <property type="term" value="F:transmembrane transporter activity"/>
    <property type="evidence" value="ECO:0007669"/>
    <property type="project" value="TreeGrafter"/>
</dbReference>
<organism evidence="8 9">
    <name type="scientific">Jeotgalibaca ciconiae</name>
    <dbReference type="NCBI Taxonomy" id="2496265"/>
    <lineage>
        <taxon>Bacteria</taxon>
        <taxon>Bacillati</taxon>
        <taxon>Bacillota</taxon>
        <taxon>Bacilli</taxon>
        <taxon>Lactobacillales</taxon>
        <taxon>Carnobacteriaceae</taxon>
        <taxon>Jeotgalibaca</taxon>
    </lineage>
</organism>
<protein>
    <submittedName>
        <fullName evidence="8">ATP-binding cassette domain-containing protein</fullName>
    </submittedName>
</protein>
<comment type="catalytic activity">
    <reaction evidence="5">
        <text>ATP + H2O = ADP + phosphate + H(+)</text>
        <dbReference type="Rhea" id="RHEA:13065"/>
        <dbReference type="ChEBI" id="CHEBI:15377"/>
        <dbReference type="ChEBI" id="CHEBI:15378"/>
        <dbReference type="ChEBI" id="CHEBI:30616"/>
        <dbReference type="ChEBI" id="CHEBI:43474"/>
        <dbReference type="ChEBI" id="CHEBI:456216"/>
    </reaction>
</comment>
<dbReference type="EMBL" id="CP034465">
    <property type="protein sequence ID" value="AZP05711.1"/>
    <property type="molecule type" value="Genomic_DNA"/>
</dbReference>
<proteinExistence type="inferred from homology"/>
<dbReference type="SUPFAM" id="SSF52540">
    <property type="entry name" value="P-loop containing nucleoside triphosphate hydrolases"/>
    <property type="match status" value="1"/>
</dbReference>
<evidence type="ECO:0000313" key="9">
    <source>
        <dbReference type="Proteomes" id="UP000273326"/>
    </source>
</evidence>
<name>A0A3Q9BM96_9LACT</name>
<evidence type="ECO:0000256" key="4">
    <source>
        <dbReference type="ARBA" id="ARBA00022840"/>
    </source>
</evidence>
<dbReference type="Gene3D" id="3.40.50.300">
    <property type="entry name" value="P-loop containing nucleotide triphosphate hydrolases"/>
    <property type="match status" value="1"/>
</dbReference>
<dbReference type="PANTHER" id="PTHR24220">
    <property type="entry name" value="IMPORT ATP-BINDING PROTEIN"/>
    <property type="match status" value="1"/>
</dbReference>
<sequence>MIECMNATKIYQNGVAGVKDVSLSIREGEFLYLLGSSGSGKSTLINLLSCQETLSKGKAIVCGYDLSKLKKKDFYKVRREIGVVYQNYKLLPNKTIYENIAFILESTDTPLDEIDSKIRRALTMVEIAHKADYYPHELSGGEQQRAAIARAFINNPRVLIADEPTGNLDPRTSMEIFRLLHRINKSGTTVILATHDQKVIMNFQYRILTLDKGQLISDQEQKERGSLQYDFRKKAYYIV</sequence>
<dbReference type="Pfam" id="PF00005">
    <property type="entry name" value="ABC_tran"/>
    <property type="match status" value="1"/>
</dbReference>
<dbReference type="SMART" id="SM00382">
    <property type="entry name" value="AAA"/>
    <property type="match status" value="1"/>
</dbReference>
<accession>A0A3Q9BM96</accession>
<dbReference type="InterPro" id="IPR003439">
    <property type="entry name" value="ABC_transporter-like_ATP-bd"/>
</dbReference>
<dbReference type="GO" id="GO:0016887">
    <property type="term" value="F:ATP hydrolysis activity"/>
    <property type="evidence" value="ECO:0007669"/>
    <property type="project" value="InterPro"/>
</dbReference>
<dbReference type="InterPro" id="IPR017911">
    <property type="entry name" value="MacB-like_ATP-bd"/>
</dbReference>
<evidence type="ECO:0000256" key="5">
    <source>
        <dbReference type="ARBA" id="ARBA00049360"/>
    </source>
</evidence>
<dbReference type="KEGG" id="jeh:EJN90_06345"/>
<dbReference type="PROSITE" id="PS00211">
    <property type="entry name" value="ABC_TRANSPORTER_1"/>
    <property type="match status" value="1"/>
</dbReference>
<dbReference type="InterPro" id="IPR017871">
    <property type="entry name" value="ABC_transporter-like_CS"/>
</dbReference>
<dbReference type="CDD" id="cd03255">
    <property type="entry name" value="ABC_MJ0796_LolCDE_FtsE"/>
    <property type="match status" value="1"/>
</dbReference>
<dbReference type="AlphaFoldDB" id="A0A3Q9BM96"/>
<evidence type="ECO:0000256" key="1">
    <source>
        <dbReference type="ARBA" id="ARBA00005417"/>
    </source>
</evidence>